<dbReference type="EMBL" id="JANTQA010000012">
    <property type="protein sequence ID" value="KAJ3450024.1"/>
    <property type="molecule type" value="Genomic_DNA"/>
</dbReference>
<comment type="caution">
    <text evidence="1">The sequence shown here is derived from an EMBL/GenBank/DDBJ whole genome shotgun (WGS) entry which is preliminary data.</text>
</comment>
<name>A0AAV8ACQ7_9EUKA</name>
<proteinExistence type="predicted"/>
<accession>A0AAV8ACQ7</accession>
<dbReference type="GO" id="GO:0055085">
    <property type="term" value="P:transmembrane transport"/>
    <property type="evidence" value="ECO:0007669"/>
    <property type="project" value="InterPro"/>
</dbReference>
<protein>
    <recommendedName>
        <fullName evidence="3">Autotransporter domain-containing protein</fullName>
    </recommendedName>
</protein>
<reference evidence="1" key="1">
    <citation type="submission" date="2022-08" db="EMBL/GenBank/DDBJ databases">
        <title>Novel sulphate-reducing endosymbionts in the free-living metamonad Anaeramoeba.</title>
        <authorList>
            <person name="Jerlstrom-Hultqvist J."/>
            <person name="Cepicka I."/>
            <person name="Gallot-Lavallee L."/>
            <person name="Salas-Leiva D."/>
            <person name="Curtis B.A."/>
            <person name="Zahonova K."/>
            <person name="Pipaliya S."/>
            <person name="Dacks J."/>
            <person name="Roger A.J."/>
        </authorList>
    </citation>
    <scope>NUCLEOTIDE SEQUENCE</scope>
    <source>
        <strain evidence="1">Busselton2</strain>
    </source>
</reference>
<gene>
    <name evidence="1" type="ORF">M0812_06186</name>
</gene>
<dbReference type="Gene3D" id="2.40.160.10">
    <property type="entry name" value="Porin"/>
    <property type="match status" value="1"/>
</dbReference>
<dbReference type="InterPro" id="IPR023614">
    <property type="entry name" value="Porin_dom_sf"/>
</dbReference>
<evidence type="ECO:0008006" key="3">
    <source>
        <dbReference type="Google" id="ProtNLM"/>
    </source>
</evidence>
<dbReference type="Pfam" id="PF01459">
    <property type="entry name" value="Porin_3"/>
    <property type="match status" value="1"/>
</dbReference>
<dbReference type="GO" id="GO:0005741">
    <property type="term" value="C:mitochondrial outer membrane"/>
    <property type="evidence" value="ECO:0007669"/>
    <property type="project" value="InterPro"/>
</dbReference>
<organism evidence="1 2">
    <name type="scientific">Anaeramoeba flamelloides</name>
    <dbReference type="NCBI Taxonomy" id="1746091"/>
    <lineage>
        <taxon>Eukaryota</taxon>
        <taxon>Metamonada</taxon>
        <taxon>Anaeramoebidae</taxon>
        <taxon>Anaeramoeba</taxon>
    </lineage>
</organism>
<dbReference type="Proteomes" id="UP001146793">
    <property type="component" value="Unassembled WGS sequence"/>
</dbReference>
<dbReference type="InterPro" id="IPR027246">
    <property type="entry name" value="Porin_Euk/Tom40"/>
</dbReference>
<evidence type="ECO:0000313" key="2">
    <source>
        <dbReference type="Proteomes" id="UP001146793"/>
    </source>
</evidence>
<dbReference type="AlphaFoldDB" id="A0AAV8ACQ7"/>
<sequence length="283" mass="31291">MSTCWSPIFFKDLDKENQTLLKRYDLKNSLTVSTQTLGGIQVTSSTKVFKPKKMLDYSSKLNLAYSLNNAFNVTGFYTSNHESKVNLNFKLSNPKGLSLGLSAGTKPFHVQPSLSFRNNFFTTKAFFELPKTTLYLTGATGYKNFTFGTNFKTNLKTNTFSLFTSAVQYKITPKLILNAGHNHLNNIASLSILSKYNKQFSFILGGEMNLKNKSALIEVAGGAKLGNNRTVKGKFDSNGFLTLNGKSELFDNISLSGTSKINILKAQKLENHQVAVGLEIKTA</sequence>
<evidence type="ECO:0000313" key="1">
    <source>
        <dbReference type="EMBL" id="KAJ3450024.1"/>
    </source>
</evidence>